<dbReference type="EMBL" id="CM001881">
    <property type="protein sequence ID" value="EOY20654.1"/>
    <property type="molecule type" value="Genomic_DNA"/>
</dbReference>
<dbReference type="eggNOG" id="ENOG502R6RG">
    <property type="taxonomic scope" value="Eukaryota"/>
</dbReference>
<sequence>MGVNACLAMCSCCLNGRKKLQLGVNSRRHRRQWGSGSVKTKVLKLQRVVPRSHGLHLDQLLVHTADYISQLRLQVSVLEDLVKFHEP</sequence>
<gene>
    <name evidence="1" type="ORF">TCM_012013</name>
</gene>
<proteinExistence type="predicted"/>
<accession>A0A061G0X4</accession>
<reference evidence="1 2" key="1">
    <citation type="journal article" date="2013" name="Genome Biol.">
        <title>The genome sequence of the most widely cultivated cacao type and its use to identify candidate genes regulating pod color.</title>
        <authorList>
            <person name="Motamayor J.C."/>
            <person name="Mockaitis K."/>
            <person name="Schmutz J."/>
            <person name="Haiminen N."/>
            <person name="Iii D.L."/>
            <person name="Cornejo O."/>
            <person name="Findley S.D."/>
            <person name="Zheng P."/>
            <person name="Utro F."/>
            <person name="Royaert S."/>
            <person name="Saski C."/>
            <person name="Jenkins J."/>
            <person name="Podicheti R."/>
            <person name="Zhao M."/>
            <person name="Scheffler B.E."/>
            <person name="Stack J.C."/>
            <person name="Feltus F.A."/>
            <person name="Mustiga G.M."/>
            <person name="Amores F."/>
            <person name="Phillips W."/>
            <person name="Marelli J.P."/>
            <person name="May G.D."/>
            <person name="Shapiro H."/>
            <person name="Ma J."/>
            <person name="Bustamante C.D."/>
            <person name="Schnell R.J."/>
            <person name="Main D."/>
            <person name="Gilbert D."/>
            <person name="Parida L."/>
            <person name="Kuhn D.N."/>
        </authorList>
    </citation>
    <scope>NUCLEOTIDE SEQUENCE [LARGE SCALE GENOMIC DNA]</scope>
    <source>
        <strain evidence="2">cv. Matina 1-6</strain>
    </source>
</reference>
<protein>
    <submittedName>
        <fullName evidence="1">Uncharacterized protein</fullName>
    </submittedName>
</protein>
<organism evidence="1 2">
    <name type="scientific">Theobroma cacao</name>
    <name type="common">Cacao</name>
    <name type="synonym">Cocoa</name>
    <dbReference type="NCBI Taxonomy" id="3641"/>
    <lineage>
        <taxon>Eukaryota</taxon>
        <taxon>Viridiplantae</taxon>
        <taxon>Streptophyta</taxon>
        <taxon>Embryophyta</taxon>
        <taxon>Tracheophyta</taxon>
        <taxon>Spermatophyta</taxon>
        <taxon>Magnoliopsida</taxon>
        <taxon>eudicotyledons</taxon>
        <taxon>Gunneridae</taxon>
        <taxon>Pentapetalae</taxon>
        <taxon>rosids</taxon>
        <taxon>malvids</taxon>
        <taxon>Malvales</taxon>
        <taxon>Malvaceae</taxon>
        <taxon>Byttnerioideae</taxon>
        <taxon>Theobroma</taxon>
    </lineage>
</organism>
<dbReference type="Proteomes" id="UP000026915">
    <property type="component" value="Chromosome 3"/>
</dbReference>
<evidence type="ECO:0000313" key="1">
    <source>
        <dbReference type="EMBL" id="EOY20654.1"/>
    </source>
</evidence>
<dbReference type="InParanoid" id="A0A061G0X4"/>
<keyword evidence="2" id="KW-1185">Reference proteome</keyword>
<evidence type="ECO:0000313" key="2">
    <source>
        <dbReference type="Proteomes" id="UP000026915"/>
    </source>
</evidence>
<dbReference type="Gramene" id="EOY20654">
    <property type="protein sequence ID" value="EOY20654"/>
    <property type="gene ID" value="TCM_012013"/>
</dbReference>
<dbReference type="AlphaFoldDB" id="A0A061G0X4"/>
<dbReference type="HOGENOM" id="CLU_2487910_0_0_1"/>
<dbReference type="OMA" id="NHMAVAM"/>
<name>A0A061G0X4_THECC</name>